<comment type="similarity">
    <text evidence="1">Belongs to the Gfa family.</text>
</comment>
<dbReference type="Gene3D" id="3.90.1590.10">
    <property type="entry name" value="glutathione-dependent formaldehyde- activating enzyme (gfa)"/>
    <property type="match status" value="1"/>
</dbReference>
<comment type="caution">
    <text evidence="7">The sequence shown here is derived from an EMBL/GenBank/DDBJ whole genome shotgun (WGS) entry which is preliminary data.</text>
</comment>
<dbReference type="Proteomes" id="UP000816034">
    <property type="component" value="Unassembled WGS sequence"/>
</dbReference>
<reference evidence="7 8" key="1">
    <citation type="journal article" date="2018" name="BMC Genomics">
        <title>The genome of Naegleria lovaniensis, the basis for a comparative approach to unravel pathogenicity factors of the human pathogenic amoeba N. fowleri.</title>
        <authorList>
            <person name="Liechti N."/>
            <person name="Schurch N."/>
            <person name="Bruggmann R."/>
            <person name="Wittwer M."/>
        </authorList>
    </citation>
    <scope>NUCLEOTIDE SEQUENCE [LARGE SCALE GENOMIC DNA]</scope>
    <source>
        <strain evidence="7 8">ATCC 30569</strain>
    </source>
</reference>
<dbReference type="GO" id="GO:0046872">
    <property type="term" value="F:metal ion binding"/>
    <property type="evidence" value="ECO:0007669"/>
    <property type="project" value="UniProtKB-KW"/>
</dbReference>
<dbReference type="EMBL" id="PYSW02000011">
    <property type="protein sequence ID" value="KAG2388191.1"/>
    <property type="molecule type" value="Genomic_DNA"/>
</dbReference>
<keyword evidence="2" id="KW-0479">Metal-binding</keyword>
<dbReference type="SUPFAM" id="SSF51316">
    <property type="entry name" value="Mss4-like"/>
    <property type="match status" value="1"/>
</dbReference>
<dbReference type="PANTHER" id="PTHR33337">
    <property type="entry name" value="GFA DOMAIN-CONTAINING PROTEIN"/>
    <property type="match status" value="1"/>
</dbReference>
<keyword evidence="3" id="KW-0862">Zinc</keyword>
<dbReference type="PROSITE" id="PS51891">
    <property type="entry name" value="CENP_V_GFA"/>
    <property type="match status" value="1"/>
</dbReference>
<sequence length="186" mass="20808">MSSASDNTTNKQEEHTSSTPSPSCTTRTGSCRCGQLRFSVKGNTHLYCGLCHCRNCRLATSAPVALVIGIAKENFEWTHGKDSVLKIVKISEKMEGYYCGACGGYVAQGMPEYPVIGTLGCVYDEMKQEFCPLEKLKHHADDAMKQFFTPQAHVNYENRVIDIPDQLPKFMDFQKPFGSGRMYQEQ</sequence>
<gene>
    <name evidence="7" type="ORF">C9374_001041</name>
</gene>
<evidence type="ECO:0000256" key="2">
    <source>
        <dbReference type="ARBA" id="ARBA00022723"/>
    </source>
</evidence>
<evidence type="ECO:0000256" key="4">
    <source>
        <dbReference type="ARBA" id="ARBA00023239"/>
    </source>
</evidence>
<dbReference type="InterPro" id="IPR006913">
    <property type="entry name" value="CENP-V/GFA"/>
</dbReference>
<evidence type="ECO:0000256" key="3">
    <source>
        <dbReference type="ARBA" id="ARBA00022833"/>
    </source>
</evidence>
<evidence type="ECO:0000259" key="6">
    <source>
        <dbReference type="PROSITE" id="PS51891"/>
    </source>
</evidence>
<keyword evidence="4" id="KW-0456">Lyase</keyword>
<organism evidence="7 8">
    <name type="scientific">Naegleria lovaniensis</name>
    <name type="common">Amoeba</name>
    <dbReference type="NCBI Taxonomy" id="51637"/>
    <lineage>
        <taxon>Eukaryota</taxon>
        <taxon>Discoba</taxon>
        <taxon>Heterolobosea</taxon>
        <taxon>Tetramitia</taxon>
        <taxon>Eutetramitia</taxon>
        <taxon>Vahlkampfiidae</taxon>
        <taxon>Naegleria</taxon>
    </lineage>
</organism>
<feature type="compositionally biased region" description="Low complexity" evidence="5">
    <location>
        <begin position="17"/>
        <end position="29"/>
    </location>
</feature>
<dbReference type="GeneID" id="68093497"/>
<dbReference type="InterPro" id="IPR011057">
    <property type="entry name" value="Mss4-like_sf"/>
</dbReference>
<feature type="compositionally biased region" description="Polar residues" evidence="5">
    <location>
        <begin position="1"/>
        <end position="10"/>
    </location>
</feature>
<dbReference type="PANTHER" id="PTHR33337:SF40">
    <property type="entry name" value="CENP-V_GFA DOMAIN-CONTAINING PROTEIN-RELATED"/>
    <property type="match status" value="1"/>
</dbReference>
<name>A0AA88GY88_NAELO</name>
<dbReference type="GO" id="GO:0016846">
    <property type="term" value="F:carbon-sulfur lyase activity"/>
    <property type="evidence" value="ECO:0007669"/>
    <property type="project" value="InterPro"/>
</dbReference>
<protein>
    <recommendedName>
        <fullName evidence="6">CENP-V/GFA domain-containing protein</fullName>
    </recommendedName>
</protein>
<feature type="domain" description="CENP-V/GFA" evidence="6">
    <location>
        <begin position="27"/>
        <end position="142"/>
    </location>
</feature>
<evidence type="ECO:0000256" key="1">
    <source>
        <dbReference type="ARBA" id="ARBA00005495"/>
    </source>
</evidence>
<dbReference type="Pfam" id="PF04828">
    <property type="entry name" value="GFA"/>
    <property type="match status" value="1"/>
</dbReference>
<dbReference type="RefSeq" id="XP_044552183.1">
    <property type="nucleotide sequence ID" value="XM_044685951.1"/>
</dbReference>
<evidence type="ECO:0000256" key="5">
    <source>
        <dbReference type="SAM" id="MobiDB-lite"/>
    </source>
</evidence>
<dbReference type="AlphaFoldDB" id="A0AA88GY88"/>
<proteinExistence type="inferred from homology"/>
<accession>A0AA88GY88</accession>
<evidence type="ECO:0000313" key="8">
    <source>
        <dbReference type="Proteomes" id="UP000816034"/>
    </source>
</evidence>
<feature type="region of interest" description="Disordered" evidence="5">
    <location>
        <begin position="1"/>
        <end position="29"/>
    </location>
</feature>
<keyword evidence="8" id="KW-1185">Reference proteome</keyword>
<evidence type="ECO:0000313" key="7">
    <source>
        <dbReference type="EMBL" id="KAG2388191.1"/>
    </source>
</evidence>